<dbReference type="AlphaFoldDB" id="A0A0A9FF14"/>
<organism evidence="2">
    <name type="scientific">Arundo donax</name>
    <name type="common">Giant reed</name>
    <name type="synonym">Donax arundinaceus</name>
    <dbReference type="NCBI Taxonomy" id="35708"/>
    <lineage>
        <taxon>Eukaryota</taxon>
        <taxon>Viridiplantae</taxon>
        <taxon>Streptophyta</taxon>
        <taxon>Embryophyta</taxon>
        <taxon>Tracheophyta</taxon>
        <taxon>Spermatophyta</taxon>
        <taxon>Magnoliopsida</taxon>
        <taxon>Liliopsida</taxon>
        <taxon>Poales</taxon>
        <taxon>Poaceae</taxon>
        <taxon>PACMAD clade</taxon>
        <taxon>Arundinoideae</taxon>
        <taxon>Arundineae</taxon>
        <taxon>Arundo</taxon>
    </lineage>
</organism>
<evidence type="ECO:0000256" key="1">
    <source>
        <dbReference type="SAM" id="SignalP"/>
    </source>
</evidence>
<dbReference type="EMBL" id="GBRH01189190">
    <property type="protein sequence ID" value="JAE08706.1"/>
    <property type="molecule type" value="Transcribed_RNA"/>
</dbReference>
<feature type="signal peptide" evidence="1">
    <location>
        <begin position="1"/>
        <end position="19"/>
    </location>
</feature>
<evidence type="ECO:0000313" key="2">
    <source>
        <dbReference type="EMBL" id="JAE08706.1"/>
    </source>
</evidence>
<sequence length="49" mass="5629">MFHFSISMDPFFFLEMILAVHTSSLGASDQLKIHAFWRGLLHSALLARH</sequence>
<keyword evidence="1" id="KW-0732">Signal</keyword>
<accession>A0A0A9FF14</accession>
<reference evidence="2" key="2">
    <citation type="journal article" date="2015" name="Data Brief">
        <title>Shoot transcriptome of the giant reed, Arundo donax.</title>
        <authorList>
            <person name="Barrero R.A."/>
            <person name="Guerrero F.D."/>
            <person name="Moolhuijzen P."/>
            <person name="Goolsby J.A."/>
            <person name="Tidwell J."/>
            <person name="Bellgard S.E."/>
            <person name="Bellgard M.I."/>
        </authorList>
    </citation>
    <scope>NUCLEOTIDE SEQUENCE</scope>
    <source>
        <tissue evidence="2">Shoot tissue taken approximately 20 cm above the soil surface</tissue>
    </source>
</reference>
<name>A0A0A9FF14_ARUDO</name>
<protein>
    <submittedName>
        <fullName evidence="2">Uncharacterized protein</fullName>
    </submittedName>
</protein>
<reference evidence="2" key="1">
    <citation type="submission" date="2014-09" db="EMBL/GenBank/DDBJ databases">
        <authorList>
            <person name="Magalhaes I.L.F."/>
            <person name="Oliveira U."/>
            <person name="Santos F.R."/>
            <person name="Vidigal T.H.D.A."/>
            <person name="Brescovit A.D."/>
            <person name="Santos A.J."/>
        </authorList>
    </citation>
    <scope>NUCLEOTIDE SEQUENCE</scope>
    <source>
        <tissue evidence="2">Shoot tissue taken approximately 20 cm above the soil surface</tissue>
    </source>
</reference>
<proteinExistence type="predicted"/>
<feature type="chain" id="PRO_5002047362" evidence="1">
    <location>
        <begin position="20"/>
        <end position="49"/>
    </location>
</feature>